<proteinExistence type="predicted"/>
<accession>A0A438BA67</accession>
<keyword evidence="5" id="KW-1185">Reference proteome</keyword>
<dbReference type="PANTHER" id="PTHR40763:SF4">
    <property type="entry name" value="DUF1707 DOMAIN-CONTAINING PROTEIN"/>
    <property type="match status" value="1"/>
</dbReference>
<dbReference type="InterPro" id="IPR012551">
    <property type="entry name" value="DUF1707_SHOCT-like"/>
</dbReference>
<dbReference type="Pfam" id="PF08044">
    <property type="entry name" value="DUF1707"/>
    <property type="match status" value="1"/>
</dbReference>
<dbReference type="Proteomes" id="UP000286208">
    <property type="component" value="Unassembled WGS sequence"/>
</dbReference>
<feature type="transmembrane region" description="Helical" evidence="2">
    <location>
        <begin position="75"/>
        <end position="96"/>
    </location>
</feature>
<keyword evidence="2" id="KW-0472">Membrane</keyword>
<organism evidence="4 5">
    <name type="scientific">Prescottella agglutinans</name>
    <dbReference type="NCBI Taxonomy" id="1644129"/>
    <lineage>
        <taxon>Bacteria</taxon>
        <taxon>Bacillati</taxon>
        <taxon>Actinomycetota</taxon>
        <taxon>Actinomycetes</taxon>
        <taxon>Mycobacteriales</taxon>
        <taxon>Nocardiaceae</taxon>
        <taxon>Prescottella</taxon>
    </lineage>
</organism>
<evidence type="ECO:0000313" key="5">
    <source>
        <dbReference type="Proteomes" id="UP000286208"/>
    </source>
</evidence>
<dbReference type="PANTHER" id="PTHR40763">
    <property type="entry name" value="MEMBRANE PROTEIN-RELATED"/>
    <property type="match status" value="1"/>
</dbReference>
<evidence type="ECO:0000256" key="1">
    <source>
        <dbReference type="SAM" id="MobiDB-lite"/>
    </source>
</evidence>
<feature type="region of interest" description="Disordered" evidence="1">
    <location>
        <begin position="174"/>
        <end position="195"/>
    </location>
</feature>
<reference evidence="4 5" key="1">
    <citation type="submission" date="2018-11" db="EMBL/GenBank/DDBJ databases">
        <title>Rhodococcus spongicola sp. nov. and Rhodococcus xishaensis sp. nov. from marine sponges.</title>
        <authorList>
            <person name="Li L."/>
            <person name="Lin H.W."/>
        </authorList>
    </citation>
    <scope>NUCLEOTIDE SEQUENCE [LARGE SCALE GENOMIC DNA]</scope>
    <source>
        <strain evidence="4 5">CCTCC AB2014297</strain>
    </source>
</reference>
<evidence type="ECO:0000313" key="4">
    <source>
        <dbReference type="EMBL" id="RVW07860.1"/>
    </source>
</evidence>
<dbReference type="AlphaFoldDB" id="A0A438BA67"/>
<dbReference type="EMBL" id="RKLP01000011">
    <property type="protein sequence ID" value="RVW07860.1"/>
    <property type="molecule type" value="Genomic_DNA"/>
</dbReference>
<comment type="caution">
    <text evidence="4">The sequence shown here is derived from an EMBL/GenBank/DDBJ whole genome shotgun (WGS) entry which is preliminary data.</text>
</comment>
<evidence type="ECO:0000256" key="2">
    <source>
        <dbReference type="SAM" id="Phobius"/>
    </source>
</evidence>
<protein>
    <submittedName>
        <fullName evidence="4">DUF1707 domain-containing protein</fullName>
    </submittedName>
</protein>
<feature type="region of interest" description="Disordered" evidence="1">
    <location>
        <begin position="96"/>
        <end position="115"/>
    </location>
</feature>
<keyword evidence="2" id="KW-0812">Transmembrane</keyword>
<dbReference type="OrthoDB" id="4463745at2"/>
<evidence type="ECO:0000259" key="3">
    <source>
        <dbReference type="Pfam" id="PF08044"/>
    </source>
</evidence>
<gene>
    <name evidence="4" type="ORF">EGT67_19560</name>
</gene>
<feature type="domain" description="DUF1707" evidence="3">
    <location>
        <begin position="3"/>
        <end position="55"/>
    </location>
</feature>
<sequence length="268" mass="28324">MRLRARDSDRDAVLKVLDAAFANGQLSEVEHEGRLESAAAARTLADLDGLVRDLQIPSELQDSVPTPPRDRSVRWIAALAAVAALVVGGVVVASGLSDSGSSGDSVSSSDTAASSADLTTAAGLGRLLDEIPQKFGDSVVDELDVYPEFAQVERQVPGKPGMSQSYTYKVDKGEARFEESGTPSPRSDSEVPVDLAPLRPNVPTLIGLLYGADRTLAVADPTSTHISIEQGEQSPEAEIYLTNAEQGTSGFLTMGFDGEVRAVRRADR</sequence>
<keyword evidence="2" id="KW-1133">Transmembrane helix</keyword>
<name>A0A438BA67_9NOCA</name>